<sequence>MYVYHVTNLLMAV</sequence>
<protein>
    <submittedName>
        <fullName evidence="1">Uncharacterized protein</fullName>
    </submittedName>
</protein>
<proteinExistence type="evidence at transcript level"/>
<reference evidence="1" key="2">
    <citation type="submission" date="2012-06" db="EMBL/GenBank/DDBJ databases">
        <authorList>
            <person name="Yu Y."/>
            <person name="Currie J."/>
            <person name="Lomeli R."/>
            <person name="Angelova A."/>
            <person name="Collura K."/>
            <person name="Wissotski M."/>
            <person name="Campos D."/>
            <person name="Kudrna D."/>
            <person name="Golser W."/>
            <person name="Ashely E."/>
            <person name="Descour A."/>
            <person name="Fernandes J."/>
            <person name="Soderlund C."/>
            <person name="Walbot V."/>
        </authorList>
    </citation>
    <scope>NUCLEOTIDE SEQUENCE</scope>
    <source>
        <strain evidence="1">B73</strain>
    </source>
</reference>
<reference evidence="1" key="1">
    <citation type="journal article" date="2009" name="PLoS Genet.">
        <title>Sequencing, mapping, and analysis of 27,455 maize full-length cDNAs.</title>
        <authorList>
            <person name="Soderlund C."/>
            <person name="Descour A."/>
            <person name="Kudrna D."/>
            <person name="Bomhoff M."/>
            <person name="Boyd L."/>
            <person name="Currie J."/>
            <person name="Angelova A."/>
            <person name="Collura K."/>
            <person name="Wissotski M."/>
            <person name="Ashley E."/>
            <person name="Morrow D."/>
            <person name="Fernandes J."/>
            <person name="Walbot V."/>
            <person name="Yu Y."/>
        </authorList>
    </citation>
    <scope>NUCLEOTIDE SEQUENCE</scope>
    <source>
        <strain evidence="1">B73</strain>
    </source>
</reference>
<organism evidence="1">
    <name type="scientific">Zea mays</name>
    <name type="common">Maize</name>
    <dbReference type="NCBI Taxonomy" id="4577"/>
    <lineage>
        <taxon>Eukaryota</taxon>
        <taxon>Viridiplantae</taxon>
        <taxon>Streptophyta</taxon>
        <taxon>Embryophyta</taxon>
        <taxon>Tracheophyta</taxon>
        <taxon>Spermatophyta</taxon>
        <taxon>Magnoliopsida</taxon>
        <taxon>Liliopsida</taxon>
        <taxon>Poales</taxon>
        <taxon>Poaceae</taxon>
        <taxon>PACMAD clade</taxon>
        <taxon>Panicoideae</taxon>
        <taxon>Andropogonodae</taxon>
        <taxon>Andropogoneae</taxon>
        <taxon>Tripsacinae</taxon>
        <taxon>Zea</taxon>
    </lineage>
</organism>
<evidence type="ECO:0000313" key="1">
    <source>
        <dbReference type="EMBL" id="ACR34094.1"/>
    </source>
</evidence>
<dbReference type="EMBL" id="BT083741">
    <property type="protein sequence ID" value="ACR34094.1"/>
    <property type="molecule type" value="mRNA"/>
</dbReference>
<accession>C4IYU4</accession>
<name>C4IYU4_MAIZE</name>